<sequence>MATEQTDLVETEGTETITGRQEVRDGAVLLTVAGEVDATTAPKLRTWMDEAFATDASPVVLDLSGVTFFGSVGLAMLVEYTERGDLRTVAPSRAVAAPIYLTTLDQVLKLYPDVEGALKTC</sequence>
<dbReference type="Pfam" id="PF01740">
    <property type="entry name" value="STAS"/>
    <property type="match status" value="1"/>
</dbReference>
<name>A0A2T0SWR1_9PSEU</name>
<evidence type="ECO:0000256" key="1">
    <source>
        <dbReference type="ARBA" id="ARBA00009013"/>
    </source>
</evidence>
<organism evidence="4 5">
    <name type="scientific">Umezawaea tangerina</name>
    <dbReference type="NCBI Taxonomy" id="84725"/>
    <lineage>
        <taxon>Bacteria</taxon>
        <taxon>Bacillati</taxon>
        <taxon>Actinomycetota</taxon>
        <taxon>Actinomycetes</taxon>
        <taxon>Pseudonocardiales</taxon>
        <taxon>Pseudonocardiaceae</taxon>
        <taxon>Umezawaea</taxon>
    </lineage>
</organism>
<reference evidence="4 5" key="1">
    <citation type="submission" date="2018-03" db="EMBL/GenBank/DDBJ databases">
        <title>Genomic Encyclopedia of Archaeal and Bacterial Type Strains, Phase II (KMG-II): from individual species to whole genera.</title>
        <authorList>
            <person name="Goeker M."/>
        </authorList>
    </citation>
    <scope>NUCLEOTIDE SEQUENCE [LARGE SCALE GENOMIC DNA]</scope>
    <source>
        <strain evidence="4 5">DSM 44720</strain>
    </source>
</reference>
<evidence type="ECO:0000313" key="4">
    <source>
        <dbReference type="EMBL" id="PRY37852.1"/>
    </source>
</evidence>
<accession>A0A2T0SWR1</accession>
<dbReference type="OrthoDB" id="3393696at2"/>
<dbReference type="InterPro" id="IPR003658">
    <property type="entry name" value="Anti-sigma_ant"/>
</dbReference>
<dbReference type="EMBL" id="PVTF01000009">
    <property type="protein sequence ID" value="PRY37852.1"/>
    <property type="molecule type" value="Genomic_DNA"/>
</dbReference>
<dbReference type="GO" id="GO:0043856">
    <property type="term" value="F:anti-sigma factor antagonist activity"/>
    <property type="evidence" value="ECO:0007669"/>
    <property type="project" value="InterPro"/>
</dbReference>
<dbReference type="InterPro" id="IPR036513">
    <property type="entry name" value="STAS_dom_sf"/>
</dbReference>
<dbReference type="InterPro" id="IPR002645">
    <property type="entry name" value="STAS_dom"/>
</dbReference>
<dbReference type="Proteomes" id="UP000239494">
    <property type="component" value="Unassembled WGS sequence"/>
</dbReference>
<comment type="caution">
    <text evidence="4">The sequence shown here is derived from an EMBL/GenBank/DDBJ whole genome shotgun (WGS) entry which is preliminary data.</text>
</comment>
<dbReference type="CDD" id="cd07043">
    <property type="entry name" value="STAS_anti-anti-sigma_factors"/>
    <property type="match status" value="1"/>
</dbReference>
<feature type="domain" description="STAS" evidence="3">
    <location>
        <begin position="17"/>
        <end position="121"/>
    </location>
</feature>
<dbReference type="Gene3D" id="3.30.750.24">
    <property type="entry name" value="STAS domain"/>
    <property type="match status" value="1"/>
</dbReference>
<dbReference type="SUPFAM" id="SSF52091">
    <property type="entry name" value="SpoIIaa-like"/>
    <property type="match status" value="1"/>
</dbReference>
<protein>
    <recommendedName>
        <fullName evidence="2">Anti-sigma factor antagonist</fullName>
    </recommendedName>
</protein>
<dbReference type="PROSITE" id="PS50801">
    <property type="entry name" value="STAS"/>
    <property type="match status" value="1"/>
</dbReference>
<dbReference type="PANTHER" id="PTHR33495:SF2">
    <property type="entry name" value="ANTI-SIGMA FACTOR ANTAGONIST TM_1081-RELATED"/>
    <property type="match status" value="1"/>
</dbReference>
<dbReference type="RefSeq" id="WP_106190777.1">
    <property type="nucleotide sequence ID" value="NZ_PVTF01000009.1"/>
</dbReference>
<evidence type="ECO:0000259" key="3">
    <source>
        <dbReference type="PROSITE" id="PS50801"/>
    </source>
</evidence>
<gene>
    <name evidence="4" type="ORF">CLV43_10972</name>
</gene>
<proteinExistence type="inferred from homology"/>
<dbReference type="PANTHER" id="PTHR33495">
    <property type="entry name" value="ANTI-SIGMA FACTOR ANTAGONIST TM_1081-RELATED-RELATED"/>
    <property type="match status" value="1"/>
</dbReference>
<evidence type="ECO:0000256" key="2">
    <source>
        <dbReference type="RuleBase" id="RU003749"/>
    </source>
</evidence>
<comment type="similarity">
    <text evidence="1 2">Belongs to the anti-sigma-factor antagonist family.</text>
</comment>
<dbReference type="NCBIfam" id="TIGR00377">
    <property type="entry name" value="ant_ant_sig"/>
    <property type="match status" value="1"/>
</dbReference>
<dbReference type="AlphaFoldDB" id="A0A2T0SWR1"/>
<keyword evidence="5" id="KW-1185">Reference proteome</keyword>
<evidence type="ECO:0000313" key="5">
    <source>
        <dbReference type="Proteomes" id="UP000239494"/>
    </source>
</evidence>